<feature type="compositionally biased region" description="Low complexity" evidence="4">
    <location>
        <begin position="332"/>
        <end position="351"/>
    </location>
</feature>
<feature type="compositionally biased region" description="Polar residues" evidence="4">
    <location>
        <begin position="615"/>
        <end position="633"/>
    </location>
</feature>
<keyword evidence="2 3" id="KW-0040">ANK repeat</keyword>
<feature type="compositionally biased region" description="Low complexity" evidence="4">
    <location>
        <begin position="428"/>
        <end position="462"/>
    </location>
</feature>
<dbReference type="Proteomes" id="UP000184267">
    <property type="component" value="Unassembled WGS sequence"/>
</dbReference>
<feature type="region of interest" description="Disordered" evidence="4">
    <location>
        <begin position="193"/>
        <end position="300"/>
    </location>
</feature>
<dbReference type="InterPro" id="IPR002110">
    <property type="entry name" value="Ankyrin_rpt"/>
</dbReference>
<feature type="compositionally biased region" description="Polar residues" evidence="4">
    <location>
        <begin position="979"/>
        <end position="995"/>
    </location>
</feature>
<dbReference type="EMBL" id="MNAD01001673">
    <property type="protein sequence ID" value="OJT02387.1"/>
    <property type="molecule type" value="Genomic_DNA"/>
</dbReference>
<feature type="compositionally biased region" description="Basic and acidic residues" evidence="4">
    <location>
        <begin position="415"/>
        <end position="426"/>
    </location>
</feature>
<feature type="compositionally biased region" description="Basic and acidic residues" evidence="4">
    <location>
        <begin position="736"/>
        <end position="746"/>
    </location>
</feature>
<dbReference type="SMART" id="SM00248">
    <property type="entry name" value="ANK"/>
    <property type="match status" value="3"/>
</dbReference>
<feature type="compositionally biased region" description="Low complexity" evidence="4">
    <location>
        <begin position="368"/>
        <end position="384"/>
    </location>
</feature>
<feature type="compositionally biased region" description="Polar residues" evidence="4">
    <location>
        <begin position="505"/>
        <end position="531"/>
    </location>
</feature>
<dbReference type="Gene3D" id="1.25.40.20">
    <property type="entry name" value="Ankyrin repeat-containing domain"/>
    <property type="match status" value="1"/>
</dbReference>
<proteinExistence type="predicted"/>
<dbReference type="PROSITE" id="PS50088">
    <property type="entry name" value="ANK_REPEAT"/>
    <property type="match status" value="2"/>
</dbReference>
<keyword evidence="1" id="KW-0677">Repeat</keyword>
<accession>A0A1M2V4D7</accession>
<feature type="compositionally biased region" description="Basic and acidic residues" evidence="4">
    <location>
        <begin position="880"/>
        <end position="903"/>
    </location>
</feature>
<dbReference type="Pfam" id="PF12796">
    <property type="entry name" value="Ank_2"/>
    <property type="match status" value="2"/>
</dbReference>
<feature type="compositionally biased region" description="Polar residues" evidence="4">
    <location>
        <begin position="927"/>
        <end position="940"/>
    </location>
</feature>
<dbReference type="SUPFAM" id="SSF48403">
    <property type="entry name" value="Ankyrin repeat"/>
    <property type="match status" value="1"/>
</dbReference>
<dbReference type="PANTHER" id="PTHR24173">
    <property type="entry name" value="ANKYRIN REPEAT CONTAINING"/>
    <property type="match status" value="1"/>
</dbReference>
<feature type="region of interest" description="Disordered" evidence="4">
    <location>
        <begin position="845"/>
        <end position="1047"/>
    </location>
</feature>
<comment type="caution">
    <text evidence="5">The sequence shown here is derived from an EMBL/GenBank/DDBJ whole genome shotgun (WGS) entry which is preliminary data.</text>
</comment>
<dbReference type="PANTHER" id="PTHR24173:SF74">
    <property type="entry name" value="ANKYRIN REPEAT DOMAIN-CONTAINING PROTEIN 16"/>
    <property type="match status" value="1"/>
</dbReference>
<dbReference type="PROSITE" id="PS50297">
    <property type="entry name" value="ANK_REP_REGION"/>
    <property type="match status" value="2"/>
</dbReference>
<dbReference type="OrthoDB" id="194358at2759"/>
<feature type="region of interest" description="Disordered" evidence="4">
    <location>
        <begin position="731"/>
        <end position="761"/>
    </location>
</feature>
<sequence length="1117" mass="117847">PNLGLHSAASSGNLGLVTYAIDHGQPVNSVLDGVLPLHVASSGGNDLIVRLLIERGADVNAPRLPRKYSSDRHRDASAPIVGTSGATPLHFAAANGHENVVHTLLLHGAHPCRADKHGVTPEMLARQNGWTRCADLLSQWTHEMDKDLREREVLGGAPAPEAEPSSRLELLLECKVAEKKIKVKRSIDNALHMLRPGLPTPPTSGQLQSDASYTTSPPPMTEKTFSDNSSDANEPYPRRPSLPHIFDPAPYMHSSPQSHGSHHHTKSSGRPSFSSSRRPRSAGTDAEPSASTSSTPGRLRGKISLLHMFKKSAGDSPASTAGLPATPDSRESLSGYASSSSALTSASASPAPERDTDRSRIPSSQSPLRARASESGLLSSASGSPYLTTIPSSRSRLTSESAPVAEPFQPPLAVELHRKLSAERLRARSGSGSSSNGTTEGLGNSSSPRPSQQALPSQSSLQGHRSPPTRPGILRPHHRSTSSGQSQPPPVPQLQPEGSMRSLRFDSTASPQPISSKRSALSVKVCNSVNSLRGRLQGGESPRSPRYPSTSRQNIRESPSFSDSVRRVPSQAVDDDEEEGYGEVISPRLGLGLALPEGKSRLNELRTERPRRPSAGSQMSHDSSPVPSPTAAQGESAFDCPFSINRPPPQSLPSDGAPSHSSRPNLLGIHGVDNRGRGDSIGSMSTSTDASASAPQTPLPTAGSALGLGLQIRSPEALLLDLPASSELPLVSSADESDKDKARSRTDSSVSGVSGLSEMSPRLRAAHPLDIDIRAISSHAQAEALVQRAQKSILEMEDGDLELPGLLSSAGSTASATTGGASARTPLSAKLAAYGETLAIERRFKEREREMGRSVSKSADGETPFGSPTTPSGRSPGAELRPRHSERGLRKFSLEERPAEFRAPRRSRPRRPHTADGKFLTHPAETSGLTLGSLGDTQDPSPGFLSASHKPSLSGSAVLFSRSSSSADENHQMHARVASTPSSARTLPAISTPSPARSPPRIVRSRTPDPASRYLAASPSFQNPSPATFGVPLSRVSTAPPRHASPDIIVSERERERARANKLMKMGLAAHDAFPRTQSPYGHVRNGGGSGGSGGVGVGKQRFGGIRGFVQTLTGKS</sequence>
<evidence type="ECO:0000256" key="1">
    <source>
        <dbReference type="ARBA" id="ARBA00022737"/>
    </source>
</evidence>
<dbReference type="InterPro" id="IPR036770">
    <property type="entry name" value="Ankyrin_rpt-contain_sf"/>
</dbReference>
<evidence type="ECO:0000313" key="5">
    <source>
        <dbReference type="EMBL" id="OJT02387.1"/>
    </source>
</evidence>
<organism evidence="5 6">
    <name type="scientific">Trametes pubescens</name>
    <name type="common">White-rot fungus</name>
    <dbReference type="NCBI Taxonomy" id="154538"/>
    <lineage>
        <taxon>Eukaryota</taxon>
        <taxon>Fungi</taxon>
        <taxon>Dikarya</taxon>
        <taxon>Basidiomycota</taxon>
        <taxon>Agaricomycotina</taxon>
        <taxon>Agaricomycetes</taxon>
        <taxon>Polyporales</taxon>
        <taxon>Polyporaceae</taxon>
        <taxon>Trametes</taxon>
    </lineage>
</organism>
<evidence type="ECO:0000313" key="6">
    <source>
        <dbReference type="Proteomes" id="UP000184267"/>
    </source>
</evidence>
<feature type="non-terminal residue" evidence="5">
    <location>
        <position position="1"/>
    </location>
</feature>
<feature type="compositionally biased region" description="Polar residues" evidence="4">
    <location>
        <begin position="385"/>
        <end position="401"/>
    </location>
</feature>
<feature type="compositionally biased region" description="Polar residues" evidence="4">
    <location>
        <begin position="203"/>
        <end position="215"/>
    </location>
</feature>
<dbReference type="AlphaFoldDB" id="A0A1M2V4D7"/>
<keyword evidence="6" id="KW-1185">Reference proteome</keyword>
<evidence type="ECO:0000256" key="3">
    <source>
        <dbReference type="PROSITE-ProRule" id="PRU00023"/>
    </source>
</evidence>
<feature type="repeat" description="ANK" evidence="3">
    <location>
        <begin position="32"/>
        <end position="64"/>
    </location>
</feature>
<gene>
    <name evidence="5" type="ORF">TRAPUB_7111</name>
</gene>
<evidence type="ECO:0000256" key="4">
    <source>
        <dbReference type="SAM" id="MobiDB-lite"/>
    </source>
</evidence>
<protein>
    <submittedName>
        <fullName evidence="5">Ankyrin-2</fullName>
    </submittedName>
</protein>
<dbReference type="STRING" id="154538.A0A1M2V4D7"/>
<feature type="repeat" description="ANK" evidence="3">
    <location>
        <begin position="84"/>
        <end position="116"/>
    </location>
</feature>
<evidence type="ECO:0000256" key="2">
    <source>
        <dbReference type="ARBA" id="ARBA00023043"/>
    </source>
</evidence>
<feature type="region of interest" description="Disordered" evidence="4">
    <location>
        <begin position="313"/>
        <end position="585"/>
    </location>
</feature>
<feature type="compositionally biased region" description="Low complexity" evidence="4">
    <location>
        <begin position="683"/>
        <end position="696"/>
    </location>
</feature>
<reference evidence="5 6" key="1">
    <citation type="submission" date="2016-10" db="EMBL/GenBank/DDBJ databases">
        <title>Genome sequence of the basidiomycete white-rot fungus Trametes pubescens.</title>
        <authorList>
            <person name="Makela M.R."/>
            <person name="Granchi Z."/>
            <person name="Peng M."/>
            <person name="De Vries R.P."/>
            <person name="Grigoriev I."/>
            <person name="Riley R."/>
            <person name="Hilden K."/>
        </authorList>
    </citation>
    <scope>NUCLEOTIDE SEQUENCE [LARGE SCALE GENOMIC DNA]</scope>
    <source>
        <strain evidence="5 6">FBCC735</strain>
    </source>
</reference>
<feature type="compositionally biased region" description="Low complexity" evidence="4">
    <location>
        <begin position="952"/>
        <end position="966"/>
    </location>
</feature>
<dbReference type="OMA" id="KLTRMGF"/>
<feature type="compositionally biased region" description="Low complexity" evidence="4">
    <location>
        <begin position="541"/>
        <end position="552"/>
    </location>
</feature>
<name>A0A1M2V4D7_TRAPU</name>
<feature type="region of interest" description="Disordered" evidence="4">
    <location>
        <begin position="607"/>
        <end position="700"/>
    </location>
</feature>